<dbReference type="Proteomes" id="UP000267081">
    <property type="component" value="Unassembled WGS sequence"/>
</dbReference>
<accession>A0A427TI39</accession>
<reference evidence="1 2" key="1">
    <citation type="submission" date="2018-12" db="EMBL/GenBank/DDBJ databases">
        <title>Amycolatopsis eburnea sp. nov. actinomycete associate with arbuscular mycorrhiza fungal spore.</title>
        <authorList>
            <person name="Lumyong S."/>
            <person name="Chaiya L."/>
        </authorList>
    </citation>
    <scope>NUCLEOTIDE SEQUENCE [LARGE SCALE GENOMIC DNA]</scope>
    <source>
        <strain evidence="1 2">GLM-1</strain>
    </source>
</reference>
<evidence type="ECO:0000313" key="2">
    <source>
        <dbReference type="Proteomes" id="UP000267081"/>
    </source>
</evidence>
<name>A0A427TI39_9PSEU</name>
<dbReference type="AlphaFoldDB" id="A0A427TI39"/>
<evidence type="ECO:0000313" key="1">
    <source>
        <dbReference type="EMBL" id="RSD23558.1"/>
    </source>
</evidence>
<comment type="caution">
    <text evidence="1">The sequence shown here is derived from an EMBL/GenBank/DDBJ whole genome shotgun (WGS) entry which is preliminary data.</text>
</comment>
<keyword evidence="2" id="KW-1185">Reference proteome</keyword>
<proteinExistence type="predicted"/>
<sequence>MATSYTYLIADLRTGAILDELPLAGVQFDKKLNDTGTLRGRLRVDDPEIRIREPRLLAEPGRTALYVDRDGDLVWGGIVWTSRYSAAGGVLELTAADFASYFDHRLVLDPTDLTRPVSFTATDQLAIVRGLLDLAQAADGGDLGVAVTGTATSGVLRTVSYASADLKSVAEVLRDLANTDTGFDFAFDVRYDESGQPERLLRLGYPRLGLPGGERAYVWEYGANLVDFVWPSDAASMATRVLGMGNAGAGGVPVVRSDPGATAGGWPLLEAAAAAVDTTDAAMLAAHVAGELAARRRPVVLPELTVRADLDPVVGTYSVGDDARIVVDDPFFAGDQLDVTVRLLGLSVTPGDDGGQEEVVLTVEPFLEPS</sequence>
<gene>
    <name evidence="1" type="ORF">EIY87_03900</name>
</gene>
<dbReference type="EMBL" id="RSEC01000021">
    <property type="protein sequence ID" value="RSD23558.1"/>
    <property type="molecule type" value="Genomic_DNA"/>
</dbReference>
<dbReference type="OrthoDB" id="3515845at2"/>
<dbReference type="RefSeq" id="WP_125306263.1">
    <property type="nucleotide sequence ID" value="NZ_RSEC01000021.1"/>
</dbReference>
<organism evidence="1 2">
    <name type="scientific">Amycolatopsis eburnea</name>
    <dbReference type="NCBI Taxonomy" id="2267691"/>
    <lineage>
        <taxon>Bacteria</taxon>
        <taxon>Bacillati</taxon>
        <taxon>Actinomycetota</taxon>
        <taxon>Actinomycetes</taxon>
        <taxon>Pseudonocardiales</taxon>
        <taxon>Pseudonocardiaceae</taxon>
        <taxon>Amycolatopsis</taxon>
    </lineage>
</organism>
<protein>
    <recommendedName>
        <fullName evidence="3">DUF5047 domain-containing protein</fullName>
    </recommendedName>
</protein>
<evidence type="ECO:0008006" key="3">
    <source>
        <dbReference type="Google" id="ProtNLM"/>
    </source>
</evidence>